<evidence type="ECO:0000313" key="2">
    <source>
        <dbReference type="Proteomes" id="UP000265719"/>
    </source>
</evidence>
<dbReference type="AlphaFoldDB" id="A0A399G4Q5"/>
<dbReference type="RefSeq" id="WP_068692489.1">
    <property type="nucleotide sequence ID" value="NZ_CP063196.1"/>
</dbReference>
<dbReference type="OrthoDB" id="3544312at2"/>
<sequence length="107" mass="11346">MTAYAICVDADSVPGWHINPEYTGSTSDAVQRETVGCGDPNRQRVVGTGARIDISPSYQGEVVLQMARASGTGDIARAQSHEDADGFPGPTGWPSTRSAWTPPRATR</sequence>
<keyword evidence="2" id="KW-1185">Reference proteome</keyword>
<proteinExistence type="predicted"/>
<dbReference type="EMBL" id="CP063196">
    <property type="protein sequence ID" value="UOE20770.1"/>
    <property type="molecule type" value="Genomic_DNA"/>
</dbReference>
<evidence type="ECO:0000313" key="1">
    <source>
        <dbReference type="EMBL" id="UOE20770.1"/>
    </source>
</evidence>
<gene>
    <name evidence="1" type="ORF">NI17_006120</name>
</gene>
<reference evidence="1" key="1">
    <citation type="submission" date="2020-10" db="EMBL/GenBank/DDBJ databases">
        <title>De novo genome project of the cellulose decomposer Thermobifida halotolerans type strain.</title>
        <authorList>
            <person name="Nagy I."/>
            <person name="Horvath B."/>
            <person name="Kukolya J."/>
            <person name="Nagy I."/>
            <person name="Orsini M."/>
        </authorList>
    </citation>
    <scope>NUCLEOTIDE SEQUENCE</scope>
    <source>
        <strain evidence="1">DSM 44931</strain>
    </source>
</reference>
<dbReference type="Proteomes" id="UP000265719">
    <property type="component" value="Chromosome"/>
</dbReference>
<protein>
    <submittedName>
        <fullName evidence="1">Uncharacterized protein</fullName>
    </submittedName>
</protein>
<accession>A0A399G4Q5</accession>
<name>A0A399G4Q5_9ACTN</name>
<dbReference type="KEGG" id="thao:NI17_006120"/>
<organism evidence="1 2">
    <name type="scientific">Thermobifida halotolerans</name>
    <dbReference type="NCBI Taxonomy" id="483545"/>
    <lineage>
        <taxon>Bacteria</taxon>
        <taxon>Bacillati</taxon>
        <taxon>Actinomycetota</taxon>
        <taxon>Actinomycetes</taxon>
        <taxon>Streptosporangiales</taxon>
        <taxon>Nocardiopsidaceae</taxon>
        <taxon>Thermobifida</taxon>
    </lineage>
</organism>